<organism evidence="2 4">
    <name type="scientific">Nocardia cyriacigeorgica</name>
    <dbReference type="NCBI Taxonomy" id="135487"/>
    <lineage>
        <taxon>Bacteria</taxon>
        <taxon>Bacillati</taxon>
        <taxon>Actinomycetota</taxon>
        <taxon>Actinomycetes</taxon>
        <taxon>Mycobacteriales</taxon>
        <taxon>Nocardiaceae</taxon>
        <taxon>Nocardia</taxon>
    </lineage>
</organism>
<dbReference type="Gene3D" id="1.20.120.450">
    <property type="entry name" value="dinb family like domain"/>
    <property type="match status" value="1"/>
</dbReference>
<sequence>MAQAHNPSDEQVWQAIAAERRRLVELLAALPDSDWNRDSLCAGWRVREVVAHVVISSGSSTSWLLWQLVRARGSIDRLNHDTAVRLARQVSTAELLDLLRDRIDTRFTPIRTTPTDRLMDLLVHGQDIAVPLGLSHEIPAEPARWSLHRLWTMGWPFHAERQLAGYRLSATDTDWRVGEGTLIAARASTLLLLLTGRITPTVLVGD</sequence>
<proteinExistence type="predicted"/>
<keyword evidence="2" id="KW-0670">Pyruvate</keyword>
<evidence type="ECO:0000313" key="2">
    <source>
        <dbReference type="EMBL" id="NEW47432.1"/>
    </source>
</evidence>
<dbReference type="GO" id="GO:0016853">
    <property type="term" value="F:isomerase activity"/>
    <property type="evidence" value="ECO:0007669"/>
    <property type="project" value="UniProtKB-KW"/>
</dbReference>
<name>A0A6P1DGC2_9NOCA</name>
<dbReference type="EMBL" id="JAAGUZ010000084">
    <property type="protein sequence ID" value="NEW47432.1"/>
    <property type="molecule type" value="Genomic_DNA"/>
</dbReference>
<comment type="caution">
    <text evidence="2">The sequence shown here is derived from an EMBL/GenBank/DDBJ whole genome shotgun (WGS) entry which is preliminary data.</text>
</comment>
<dbReference type="EMBL" id="JAAGUX010000017">
    <property type="protein sequence ID" value="NEW56401.1"/>
    <property type="molecule type" value="Genomic_DNA"/>
</dbReference>
<feature type="domain" description="Mycothiol-dependent maleylpyruvate isomerase metal-binding" evidence="1">
    <location>
        <begin position="17"/>
        <end position="105"/>
    </location>
</feature>
<dbReference type="Proteomes" id="UP000468928">
    <property type="component" value="Unassembled WGS sequence"/>
</dbReference>
<dbReference type="InterPro" id="IPR034660">
    <property type="entry name" value="DinB/YfiT-like"/>
</dbReference>
<dbReference type="RefSeq" id="WP_163821721.1">
    <property type="nucleotide sequence ID" value="NZ_JAAGUX010000017.1"/>
</dbReference>
<gene>
    <name evidence="2" type="ORF">GV789_23735</name>
    <name evidence="3" type="ORF">GV794_12175</name>
</gene>
<keyword evidence="2" id="KW-0413">Isomerase</keyword>
<evidence type="ECO:0000313" key="4">
    <source>
        <dbReference type="Proteomes" id="UP000468928"/>
    </source>
</evidence>
<dbReference type="InterPro" id="IPR017517">
    <property type="entry name" value="Maleyloyr_isom"/>
</dbReference>
<accession>A0A6P1DGC2</accession>
<evidence type="ECO:0000259" key="1">
    <source>
        <dbReference type="Pfam" id="PF11716"/>
    </source>
</evidence>
<protein>
    <submittedName>
        <fullName evidence="2">Maleylpyruvate isomerase family mycothiol-dependent enzyme</fullName>
    </submittedName>
</protein>
<dbReference type="Proteomes" id="UP000470876">
    <property type="component" value="Unassembled WGS sequence"/>
</dbReference>
<dbReference type="Pfam" id="PF11716">
    <property type="entry name" value="MDMPI_N"/>
    <property type="match status" value="1"/>
</dbReference>
<dbReference type="GO" id="GO:0046872">
    <property type="term" value="F:metal ion binding"/>
    <property type="evidence" value="ECO:0007669"/>
    <property type="project" value="InterPro"/>
</dbReference>
<evidence type="ECO:0000313" key="3">
    <source>
        <dbReference type="EMBL" id="NEW56401.1"/>
    </source>
</evidence>
<reference evidence="4 5" key="1">
    <citation type="submission" date="2020-01" db="EMBL/GenBank/DDBJ databases">
        <title>Genetics and antimicrobial susceptibilities of Nocardia species isolated from the soil; a comparison with species isolated from humans.</title>
        <authorList>
            <person name="Carrasco G."/>
            <person name="Monzon S."/>
            <person name="Sansegundo M."/>
            <person name="Garcia E."/>
            <person name="Garrido N."/>
            <person name="Medina M.J."/>
            <person name="Villalon P."/>
            <person name="Ramirez-Arocha A.C."/>
            <person name="Jimenez P."/>
            <person name="Cuesta I."/>
            <person name="Valdezate S."/>
        </authorList>
    </citation>
    <scope>NUCLEOTIDE SEQUENCE [LARGE SCALE GENOMIC DNA]</scope>
    <source>
        <strain evidence="2 4">CNM20110639</strain>
        <strain evidence="3 5">CNM20110649</strain>
    </source>
</reference>
<evidence type="ECO:0000313" key="5">
    <source>
        <dbReference type="Proteomes" id="UP000470876"/>
    </source>
</evidence>
<dbReference type="NCBIfam" id="TIGR03083">
    <property type="entry name" value="maleylpyruvate isomerase family mycothiol-dependent enzyme"/>
    <property type="match status" value="1"/>
</dbReference>
<dbReference type="InterPro" id="IPR024344">
    <property type="entry name" value="MDMPI_metal-binding"/>
</dbReference>
<dbReference type="SUPFAM" id="SSF109854">
    <property type="entry name" value="DinB/YfiT-like putative metalloenzymes"/>
    <property type="match status" value="1"/>
</dbReference>
<keyword evidence="5" id="KW-1185">Reference proteome</keyword>
<dbReference type="AlphaFoldDB" id="A0A6P1DGC2"/>